<proteinExistence type="predicted"/>
<dbReference type="RefSeq" id="WP_011139562.1">
    <property type="nucleotide sequence ID" value="NC_005090.1"/>
</dbReference>
<dbReference type="InterPro" id="IPR002826">
    <property type="entry name" value="MptE-like"/>
</dbReference>
<keyword evidence="4" id="KW-1185">Reference proteome</keyword>
<dbReference type="PANTHER" id="PTHR41786:SF1">
    <property type="entry name" value="6-HYDROXYMETHYLPTERIN DIPHOSPHOKINASE MPTE-LIKE DOMAIN-CONTAINING PROTEIN"/>
    <property type="match status" value="1"/>
</dbReference>
<name>Q7MR35_WOLSU</name>
<dbReference type="HOGENOM" id="CLU_015666_1_0_7"/>
<sequence>MSLITLLESADIKTIQQALKERFLSNLQFFTSFSDPLAKALQEPAREYNLWLDEKGINVVNLQEKSLLFPEVEGRHGMLASAKYLASSPLTHPNWKLYTNDLRPHFMDEEKFPLSGLMHNELLKSASLEGMLAEGMHLPNDFLPSVTLLGLAGGLHLECLRERYAKIHSLLIFEESMDLFRISCHLVDFSALFDQVSDRACYLFVESVSDRAFIKNFFEVRRVSSNFLRLELSLYETPKIATIREAIAEAHAVNARGWGTFEDEMIGVRNALENVSYLKEEQKHPVLLNPKRLNAPLCVVGNGPSLDALLPFIRQNANKMIILSSGTALKPLLSHGITPDFQVEIERIDFLHEVLEGAPLGEIPLLSGTMVNPKALSLAKESYLFQRGGSAVSELHKPEFILGFSSPFVGNAAFALACLFGSDVLIAGLDCGYIKGAKKHAQNSFYGEEEIEIPSGCFAVRGNGTKEVYSDSIFSLSRENLENAIKVFTPQMVLNLGEGAYIEGARPTHPAEFELRKIDKKSALEEFKRAFVKETSQLFREEKRDFHLLDWEELVRVFEELWARPVSTKKELFAFIDEAFALLASHSRRHPFIGTLLSGSISHYLQALLLDAIHIPSNDISTFFERARSIFAEGMKRFKSEYAGAVLKARIKSGTAVASSIETLGQ</sequence>
<dbReference type="InterPro" id="IPR045376">
    <property type="entry name" value="Maf_N"/>
</dbReference>
<dbReference type="STRING" id="273121.WS1757"/>
<evidence type="ECO:0000259" key="2">
    <source>
        <dbReference type="Pfam" id="PF20157"/>
    </source>
</evidence>
<feature type="domain" description="Glycosyltransferase Maf N-terminal" evidence="2">
    <location>
        <begin position="22"/>
        <end position="205"/>
    </location>
</feature>
<dbReference type="Pfam" id="PF01973">
    <property type="entry name" value="MptE-like"/>
    <property type="match status" value="1"/>
</dbReference>
<dbReference type="AlphaFoldDB" id="Q7MR35"/>
<gene>
    <name evidence="3" type="ordered locus">WS1757</name>
</gene>
<reference evidence="3 4" key="1">
    <citation type="journal article" date="2003" name="Proc. Natl. Acad. Sci. U.S.A.">
        <title>Complete genome sequence and analysis of Wolinella succinogenes.</title>
        <authorList>
            <person name="Baar C."/>
            <person name="Eppinger M."/>
            <person name="Raddatz G."/>
            <person name="Simon JM."/>
            <person name="Lanz C."/>
            <person name="Klimmek O."/>
            <person name="Nandakumar R."/>
            <person name="Gross R."/>
            <person name="Rosinus A."/>
            <person name="Keller H."/>
            <person name="Jagtap P."/>
            <person name="Linke B."/>
            <person name="Meyer F."/>
            <person name="Lederer H."/>
            <person name="Schuster S.C."/>
        </authorList>
    </citation>
    <scope>NUCLEOTIDE SEQUENCE [LARGE SCALE GENOMIC DNA]</scope>
    <source>
        <strain evidence="4">ATCC 29543 / DSM 1740 / CCUG 13145 / JCM 31913 / LMG 7466 / NCTC 11488 / FDC 602W</strain>
    </source>
</reference>
<evidence type="ECO:0008006" key="5">
    <source>
        <dbReference type="Google" id="ProtNLM"/>
    </source>
</evidence>
<evidence type="ECO:0000313" key="4">
    <source>
        <dbReference type="Proteomes" id="UP000000422"/>
    </source>
</evidence>
<organism evidence="4">
    <name type="scientific">Wolinella succinogenes (strain ATCC 29543 / DSM 1740 / CCUG 13145 / JCM 31913 / LMG 7466 / NCTC 11488 / FDC 602W)</name>
    <name type="common">Vibrio succinogenes</name>
    <dbReference type="NCBI Taxonomy" id="273121"/>
    <lineage>
        <taxon>Bacteria</taxon>
        <taxon>Pseudomonadati</taxon>
        <taxon>Campylobacterota</taxon>
        <taxon>Epsilonproteobacteria</taxon>
        <taxon>Campylobacterales</taxon>
        <taxon>Helicobacteraceae</taxon>
        <taxon>Wolinella</taxon>
    </lineage>
</organism>
<evidence type="ECO:0000259" key="1">
    <source>
        <dbReference type="Pfam" id="PF01973"/>
    </source>
</evidence>
<dbReference type="eggNOG" id="COG2604">
    <property type="taxonomic scope" value="Bacteria"/>
</dbReference>
<evidence type="ECO:0000313" key="3">
    <source>
        <dbReference type="EMBL" id="CAE10779.1"/>
    </source>
</evidence>
<feature type="domain" description="6-hydroxymethylpterin diphosphokinase MptE-like" evidence="1">
    <location>
        <begin position="270"/>
        <end position="435"/>
    </location>
</feature>
<accession>Q7MR35</accession>
<dbReference type="EMBL" id="BX571661">
    <property type="protein sequence ID" value="CAE10779.1"/>
    <property type="molecule type" value="Genomic_DNA"/>
</dbReference>
<dbReference type="PANTHER" id="PTHR41786">
    <property type="entry name" value="MOTILITY ACCESSORY FACTOR MAF"/>
    <property type="match status" value="1"/>
</dbReference>
<dbReference type="Pfam" id="PF20157">
    <property type="entry name" value="Maf_flag10_N"/>
    <property type="match status" value="1"/>
</dbReference>
<dbReference type="KEGG" id="wsu:WS1757"/>
<dbReference type="Proteomes" id="UP000000422">
    <property type="component" value="Chromosome"/>
</dbReference>
<protein>
    <recommendedName>
        <fullName evidence="5">DUF115 domain-containing protein</fullName>
    </recommendedName>
</protein>